<gene>
    <name evidence="6" type="ORF">CCACVL1_08400</name>
</gene>
<dbReference type="InterPro" id="IPR032867">
    <property type="entry name" value="DYW_dom"/>
</dbReference>
<dbReference type="Pfam" id="PF20431">
    <property type="entry name" value="E_motif"/>
    <property type="match status" value="1"/>
</dbReference>
<dbReference type="GO" id="GO:0009451">
    <property type="term" value="P:RNA modification"/>
    <property type="evidence" value="ECO:0007669"/>
    <property type="project" value="InterPro"/>
</dbReference>
<evidence type="ECO:0000256" key="1">
    <source>
        <dbReference type="ARBA" id="ARBA00006643"/>
    </source>
</evidence>
<proteinExistence type="inferred from homology"/>
<dbReference type="OMA" id="VMSWTAV"/>
<keyword evidence="2" id="KW-0677">Repeat</keyword>
<evidence type="ECO:0000313" key="6">
    <source>
        <dbReference type="EMBL" id="OMO88420.1"/>
    </source>
</evidence>
<dbReference type="Gene3D" id="1.25.40.10">
    <property type="entry name" value="Tetratricopeptide repeat domain"/>
    <property type="match status" value="7"/>
</dbReference>
<comment type="caution">
    <text evidence="6">The sequence shown here is derived from an EMBL/GenBank/DDBJ whole genome shotgun (WGS) entry which is preliminary data.</text>
</comment>
<feature type="domain" description="DYW" evidence="5">
    <location>
        <begin position="768"/>
        <end position="860"/>
    </location>
</feature>
<dbReference type="EMBL" id="AWWV01009001">
    <property type="protein sequence ID" value="OMO88420.1"/>
    <property type="molecule type" value="Genomic_DNA"/>
</dbReference>
<dbReference type="FunFam" id="1.25.40.10:FF:000449">
    <property type="entry name" value="Pentatricopeptide repeat-containing protein mitochondrial"/>
    <property type="match status" value="1"/>
</dbReference>
<dbReference type="InterPro" id="IPR046960">
    <property type="entry name" value="PPR_At4g14850-like_plant"/>
</dbReference>
<evidence type="ECO:0000256" key="2">
    <source>
        <dbReference type="ARBA" id="ARBA00022737"/>
    </source>
</evidence>
<dbReference type="Pfam" id="PF01535">
    <property type="entry name" value="PPR"/>
    <property type="match status" value="2"/>
</dbReference>
<feature type="repeat" description="PPR" evidence="3">
    <location>
        <begin position="350"/>
        <end position="385"/>
    </location>
</feature>
<dbReference type="Pfam" id="PF14432">
    <property type="entry name" value="DYW_deaminase"/>
    <property type="match status" value="1"/>
</dbReference>
<dbReference type="InterPro" id="IPR046849">
    <property type="entry name" value="E2_motif"/>
</dbReference>
<evidence type="ECO:0000256" key="3">
    <source>
        <dbReference type="PROSITE-ProRule" id="PRU00708"/>
    </source>
</evidence>
<feature type="repeat" description="PPR" evidence="3">
    <location>
        <begin position="109"/>
        <end position="139"/>
    </location>
</feature>
<dbReference type="FunFam" id="1.25.40.10:FF:000381">
    <property type="entry name" value="Pentatricopeptide repeat-containing protein"/>
    <property type="match status" value="1"/>
</dbReference>
<evidence type="ECO:0000256" key="4">
    <source>
        <dbReference type="SAM" id="MobiDB-lite"/>
    </source>
</evidence>
<feature type="repeat" description="PPR" evidence="3">
    <location>
        <begin position="553"/>
        <end position="587"/>
    </location>
</feature>
<feature type="repeat" description="PPR" evidence="3">
    <location>
        <begin position="452"/>
        <end position="486"/>
    </location>
</feature>
<dbReference type="AlphaFoldDB" id="A0A1R3J0V1"/>
<dbReference type="GO" id="GO:0003723">
    <property type="term" value="F:RNA binding"/>
    <property type="evidence" value="ECO:0007669"/>
    <property type="project" value="InterPro"/>
</dbReference>
<dbReference type="FunFam" id="1.25.40.10:FF:001050">
    <property type="entry name" value="Pentatricopeptide repeat-containing protein At2g33760"/>
    <property type="match status" value="1"/>
</dbReference>
<organism evidence="6 7">
    <name type="scientific">Corchorus capsularis</name>
    <name type="common">Jute</name>
    <dbReference type="NCBI Taxonomy" id="210143"/>
    <lineage>
        <taxon>Eukaryota</taxon>
        <taxon>Viridiplantae</taxon>
        <taxon>Streptophyta</taxon>
        <taxon>Embryophyta</taxon>
        <taxon>Tracheophyta</taxon>
        <taxon>Spermatophyta</taxon>
        <taxon>Magnoliopsida</taxon>
        <taxon>eudicotyledons</taxon>
        <taxon>Gunneridae</taxon>
        <taxon>Pentapetalae</taxon>
        <taxon>rosids</taxon>
        <taxon>malvids</taxon>
        <taxon>Malvales</taxon>
        <taxon>Malvaceae</taxon>
        <taxon>Grewioideae</taxon>
        <taxon>Apeibeae</taxon>
        <taxon>Corchorus</taxon>
    </lineage>
</organism>
<keyword evidence="7" id="KW-1185">Reference proteome</keyword>
<feature type="repeat" description="PPR" evidence="3">
    <location>
        <begin position="244"/>
        <end position="278"/>
    </location>
</feature>
<dbReference type="Gramene" id="OMO88420">
    <property type="protein sequence ID" value="OMO88420"/>
    <property type="gene ID" value="CCACVL1_08400"/>
</dbReference>
<name>A0A1R3J0V1_COCAP</name>
<dbReference type="PANTHER" id="PTHR47926">
    <property type="entry name" value="PENTATRICOPEPTIDE REPEAT-CONTAINING PROTEIN"/>
    <property type="match status" value="1"/>
</dbReference>
<dbReference type="InterPro" id="IPR011990">
    <property type="entry name" value="TPR-like_helical_dom_sf"/>
</dbReference>
<dbReference type="PANTHER" id="PTHR47926:SF522">
    <property type="entry name" value="TETRATRICOPEPTIDE REPEAT-LIKE SUPERFAMILY PROTEIN"/>
    <property type="match status" value="1"/>
</dbReference>
<dbReference type="Pfam" id="PF20430">
    <property type="entry name" value="Eplus_motif"/>
    <property type="match status" value="1"/>
</dbReference>
<dbReference type="FunFam" id="1.25.40.10:FF:000309">
    <property type="entry name" value="Pentatricopeptide repeat-containing protein, chloroplastic"/>
    <property type="match status" value="1"/>
</dbReference>
<dbReference type="Pfam" id="PF13812">
    <property type="entry name" value="PPR_3"/>
    <property type="match status" value="1"/>
</dbReference>
<dbReference type="GO" id="GO:0008270">
    <property type="term" value="F:zinc ion binding"/>
    <property type="evidence" value="ECO:0007669"/>
    <property type="project" value="InterPro"/>
</dbReference>
<dbReference type="InterPro" id="IPR046848">
    <property type="entry name" value="E_motif"/>
</dbReference>
<dbReference type="STRING" id="210143.A0A1R3J0V1"/>
<feature type="repeat" description="PPR" evidence="3">
    <location>
        <begin position="141"/>
        <end position="175"/>
    </location>
</feature>
<accession>A0A1R3J0V1</accession>
<feature type="region of interest" description="Disordered" evidence="4">
    <location>
        <begin position="1"/>
        <end position="28"/>
    </location>
</feature>
<comment type="similarity">
    <text evidence="1">Belongs to the PPR family. PCMP-H subfamily.</text>
</comment>
<protein>
    <recommendedName>
        <fullName evidence="5">DYW domain-containing protein</fullName>
    </recommendedName>
</protein>
<evidence type="ECO:0000259" key="5">
    <source>
        <dbReference type="Pfam" id="PF14432"/>
    </source>
</evidence>
<sequence>MMMSLSLPSTAKIPPPSLKTSTRPNQKLPPSIAINGPINFEPLRDRLIKHLDAGHLHKAIFTLDVMARQNTHPDLITYSLLLKACIRSRDFHLGKLVHTHLIDSQLQLDSVISNSLISLYSKSGDWAKAHEIFERMENKRDLVSWSAMISCFANNNMEVEAILTFLDMLENGFYPNEYCFTAVVRACSKAEFFTAGKTVLGFLVKSGYLESDTNVGCSLIDMFVKGNRDLESAFKVFDKMHERNVVVWTLMITRCTQLGHPRDAIDLFLDMVQGGYVPDRFTLSGVISACTELELESLSLGKQLHSWVIKSGLALDVCIGCSLVDMYAKCTADGSLDDSRRVFDRMEDHNVMSWTAIITGYMQIGYRDKEAVELFCKMIKGPVLPNHFTFASVLKACGNLSDSNIGEQIYSHAIKYGFASDDCVGNSLISMYTRCGRMDNAQKAFESLFEKNLVSYNTIVDAYAKNLDPQGAFELFNEITDIGIEVNAFTFASLLSGASSIGAIGKGEQIHAKLIKSGFQSNQIICNSLISMYARCGHIEAAFQVFSKMDDRNVISWTSMITGFAKHGNAMRALEMFHEMLKAGIRPNEITYIAVLSACSHAGLITEGLEIFKSMRKEHGIAPRMEHYACMVDLLGRSGSLREAIEFVNMMPCTPDALVWRTFLGACRVHHNKELGEHAAKMILQQDPYDTAAYILLSNLYASSGQWEDVAQIRKNMKEKNLIKEAGCSWIEVDNKMHRFHVADTSHPQAQEIYEKLDEMALKIKELGYVPDTDFVLHELEEEQKEQYVFQHSEKIAVAFGLISTSRSKPIRVFKNLRVCGDCHTAIKYISMVTGREIVLRDSNRFHHIKNGTCSCNDYW</sequence>
<dbReference type="NCBIfam" id="TIGR00756">
    <property type="entry name" value="PPR"/>
    <property type="match status" value="7"/>
</dbReference>
<dbReference type="Pfam" id="PF13041">
    <property type="entry name" value="PPR_2"/>
    <property type="match status" value="5"/>
</dbReference>
<feature type="repeat" description="PPR" evidence="3">
    <location>
        <begin position="588"/>
        <end position="623"/>
    </location>
</feature>
<reference evidence="6 7" key="1">
    <citation type="submission" date="2013-09" db="EMBL/GenBank/DDBJ databases">
        <title>Corchorus capsularis genome sequencing.</title>
        <authorList>
            <person name="Alam M."/>
            <person name="Haque M.S."/>
            <person name="Islam M.S."/>
            <person name="Emdad E.M."/>
            <person name="Islam M.M."/>
            <person name="Ahmed B."/>
            <person name="Halim A."/>
            <person name="Hossen Q.M.M."/>
            <person name="Hossain M.Z."/>
            <person name="Ahmed R."/>
            <person name="Khan M.M."/>
            <person name="Islam R."/>
            <person name="Rashid M.M."/>
            <person name="Khan S.A."/>
            <person name="Rahman M.S."/>
            <person name="Alam M."/>
        </authorList>
    </citation>
    <scope>NUCLEOTIDE SEQUENCE [LARGE SCALE GENOMIC DNA]</scope>
    <source>
        <strain evidence="7">cv. CVL-1</strain>
        <tissue evidence="6">Whole seedling</tissue>
    </source>
</reference>
<feature type="repeat" description="PPR" evidence="3">
    <location>
        <begin position="522"/>
        <end position="552"/>
    </location>
</feature>
<dbReference type="Proteomes" id="UP000188268">
    <property type="component" value="Unassembled WGS sequence"/>
</dbReference>
<evidence type="ECO:0000313" key="7">
    <source>
        <dbReference type="Proteomes" id="UP000188268"/>
    </source>
</evidence>
<dbReference type="OrthoDB" id="733157at2759"/>
<dbReference type="InterPro" id="IPR002885">
    <property type="entry name" value="PPR_rpt"/>
</dbReference>
<dbReference type="PROSITE" id="PS51375">
    <property type="entry name" value="PPR"/>
    <property type="match status" value="8"/>
</dbReference>
<dbReference type="FunFam" id="1.25.40.10:FF:001086">
    <property type="entry name" value="Pentatricopeptide repeat-containing protein At4g33170"/>
    <property type="match status" value="1"/>
</dbReference>